<accession>A0A9N9M229</accession>
<organism evidence="1 2">
    <name type="scientific">Hymenoscyphus albidus</name>
    <dbReference type="NCBI Taxonomy" id="595503"/>
    <lineage>
        <taxon>Eukaryota</taxon>
        <taxon>Fungi</taxon>
        <taxon>Dikarya</taxon>
        <taxon>Ascomycota</taxon>
        <taxon>Pezizomycotina</taxon>
        <taxon>Leotiomycetes</taxon>
        <taxon>Helotiales</taxon>
        <taxon>Helotiaceae</taxon>
        <taxon>Hymenoscyphus</taxon>
    </lineage>
</organism>
<reference evidence="1" key="1">
    <citation type="submission" date="2021-07" db="EMBL/GenBank/DDBJ databases">
        <authorList>
            <person name="Durling M."/>
        </authorList>
    </citation>
    <scope>NUCLEOTIDE SEQUENCE</scope>
</reference>
<dbReference type="AlphaFoldDB" id="A0A9N9M229"/>
<name>A0A9N9M229_9HELO</name>
<keyword evidence="2" id="KW-1185">Reference proteome</keyword>
<dbReference type="Proteomes" id="UP000701801">
    <property type="component" value="Unassembled WGS sequence"/>
</dbReference>
<evidence type="ECO:0000313" key="1">
    <source>
        <dbReference type="EMBL" id="CAG8982689.1"/>
    </source>
</evidence>
<comment type="caution">
    <text evidence="1">The sequence shown here is derived from an EMBL/GenBank/DDBJ whole genome shotgun (WGS) entry which is preliminary data.</text>
</comment>
<sequence length="184" mass="21593">MGLINDIEVKTRNLVNERVRQGRVLMERIKAIKHWTKEPYKKNADVAMKIARSFHLTAQMNIMVQLLGYTRKHSQLQMLGDELALLILKIPDGSESYEMDFYTMQHPLQPHFWAIFCSLNYGIQCLDRLKGIYDRSTRTNTGLPIVVAEKILRWHIGSQQNIIEHGWFWKMKQDIMLEHDLSLG</sequence>
<proteinExistence type="predicted"/>
<dbReference type="EMBL" id="CAJVRM010000684">
    <property type="protein sequence ID" value="CAG8982689.1"/>
    <property type="molecule type" value="Genomic_DNA"/>
</dbReference>
<gene>
    <name evidence="1" type="ORF">HYALB_00000970</name>
</gene>
<protein>
    <submittedName>
        <fullName evidence="1">Uncharacterized protein</fullName>
    </submittedName>
</protein>
<evidence type="ECO:0000313" key="2">
    <source>
        <dbReference type="Proteomes" id="UP000701801"/>
    </source>
</evidence>